<sequence length="479" mass="53270">MKSLTAFLQILVSEAGERCHISTILDQKTIEERVEHEGTSFLTISLPTFGKDLQKGLDRGYVAHDLFKGFAFGGGLPRFLGGFLELVFDRGTGQLLDLPSIEAIRCLHQITAMLGKVELPCSDARVARAKTRYIECEQEVRLADQSLNPELAQEFGKVGMVLFGQVFSDVDLMVYNGELVPKHGPGATADRLRGNAKYDQVEWTHRLDQYFPAREFILPSDRYWSDLDGVDFLEPGDERPVRVITVPKTLKTPRIIAVEPTCMQYAQQALLAPIVEGIERSDSLSPFIGFRDQEPNKALAREGSHKGNLATLDLSEASDRVSNQHVRLLLRHHPHLRGAVEACRSRKADVDGKVIRLAKFASMGSALCFPFEAMVFTTIIFLAISKELNRPMSAGLLREFRGQVRVYGDDIIVPVDMMDPVSRMLTAFGLKVMRTSLSELENSESLVVGITTTAQIYVLCASVEYSPRVGSTLPRLCPQ</sequence>
<keyword evidence="10" id="KW-1133">Transmembrane helix</keyword>
<name>A0A514CYT3_9VIRU</name>
<evidence type="ECO:0000256" key="3">
    <source>
        <dbReference type="ARBA" id="ARBA00022679"/>
    </source>
</evidence>
<evidence type="ECO:0000256" key="2">
    <source>
        <dbReference type="ARBA" id="ARBA00022484"/>
    </source>
</evidence>
<protein>
    <recommendedName>
        <fullName evidence="1">RNA-directed RNA polymerase</fullName>
        <ecNumber evidence="1">2.7.7.48</ecNumber>
    </recommendedName>
    <alternativeName>
        <fullName evidence="7">RNA replicase beta chain</fullName>
    </alternativeName>
</protein>
<keyword evidence="4" id="KW-0548">Nucleotidyltransferase</keyword>
<keyword evidence="9" id="KW-0460">Magnesium</keyword>
<evidence type="ECO:0000256" key="9">
    <source>
        <dbReference type="PIRSR" id="PIRSR605093-1"/>
    </source>
</evidence>
<feature type="domain" description="RdRp catalytic" evidence="11">
    <location>
        <begin position="298"/>
        <end position="449"/>
    </location>
</feature>
<gene>
    <name evidence="12" type="ORF">H1RhizoLitter3877_000003</name>
</gene>
<feature type="binding site" evidence="9">
    <location>
        <position position="410"/>
    </location>
    <ligand>
        <name>Mg(2+)</name>
        <dbReference type="ChEBI" id="CHEBI:18420"/>
        <label>2</label>
    </ligand>
</feature>
<accession>A0A514CYT3</accession>
<evidence type="ECO:0000313" key="12">
    <source>
        <dbReference type="EMBL" id="QDH86527.1"/>
    </source>
</evidence>
<feature type="binding site" evidence="9">
    <location>
        <position position="409"/>
    </location>
    <ligand>
        <name>Mg(2+)</name>
        <dbReference type="ChEBI" id="CHEBI:18420"/>
        <label>2</label>
    </ligand>
</feature>
<dbReference type="GO" id="GO:0003968">
    <property type="term" value="F:RNA-directed RNA polymerase activity"/>
    <property type="evidence" value="ECO:0007669"/>
    <property type="project" value="UniProtKB-KW"/>
</dbReference>
<dbReference type="EC" id="2.7.7.48" evidence="1"/>
<dbReference type="GO" id="GO:0039694">
    <property type="term" value="P:viral RNA genome replication"/>
    <property type="evidence" value="ECO:0007669"/>
    <property type="project" value="InterPro"/>
</dbReference>
<dbReference type="InterPro" id="IPR005093">
    <property type="entry name" value="RNArep_beta"/>
</dbReference>
<dbReference type="EMBL" id="MN032740">
    <property type="protein sequence ID" value="QDH86527.1"/>
    <property type="molecule type" value="Genomic_RNA"/>
</dbReference>
<dbReference type="GO" id="GO:0046872">
    <property type="term" value="F:metal ion binding"/>
    <property type="evidence" value="ECO:0007669"/>
    <property type="project" value="UniProtKB-KW"/>
</dbReference>
<reference evidence="12" key="1">
    <citation type="submission" date="2019-05" db="EMBL/GenBank/DDBJ databases">
        <title>Metatranscriptomic reconstruction reveals RNA viruses with the potential to shape carbon cycling in soil.</title>
        <authorList>
            <person name="Starr E.P."/>
            <person name="Nuccio E."/>
            <person name="Pett-Ridge J."/>
            <person name="Banfield J.F."/>
            <person name="Firestone M.K."/>
        </authorList>
    </citation>
    <scope>NUCLEOTIDE SEQUENCE</scope>
    <source>
        <strain evidence="12">H1_Rhizo_Litter_3_877</strain>
    </source>
</reference>
<dbReference type="PROSITE" id="PS50522">
    <property type="entry name" value="RDRP_PHAGE"/>
    <property type="match status" value="1"/>
</dbReference>
<evidence type="ECO:0000256" key="7">
    <source>
        <dbReference type="ARBA" id="ARBA00030248"/>
    </source>
</evidence>
<evidence type="ECO:0000256" key="5">
    <source>
        <dbReference type="ARBA" id="ARBA00022741"/>
    </source>
</evidence>
<keyword evidence="5" id="KW-0547">Nucleotide-binding</keyword>
<evidence type="ECO:0000256" key="1">
    <source>
        <dbReference type="ARBA" id="ARBA00012494"/>
    </source>
</evidence>
<keyword evidence="9" id="KW-0479">Metal-binding</keyword>
<keyword evidence="3" id="KW-0808">Transferase</keyword>
<comment type="cofactor">
    <cofactor evidence="9">
        <name>Mg(2+)</name>
        <dbReference type="ChEBI" id="CHEBI:18420"/>
    </cofactor>
    <text evidence="9">Binds 2 Mg(2+) per subunit.</text>
</comment>
<proteinExistence type="predicted"/>
<dbReference type="InterPro" id="IPR007096">
    <property type="entry name" value="RNA-dir_Rpol_cat_phage"/>
</dbReference>
<keyword evidence="10" id="KW-0812">Transmembrane</keyword>
<keyword evidence="6" id="KW-0693">Viral RNA replication</keyword>
<evidence type="ECO:0000256" key="8">
    <source>
        <dbReference type="ARBA" id="ARBA00048744"/>
    </source>
</evidence>
<feature type="transmembrane region" description="Helical" evidence="10">
    <location>
        <begin position="363"/>
        <end position="384"/>
    </location>
</feature>
<dbReference type="Pfam" id="PF03431">
    <property type="entry name" value="RNA_replicase_B"/>
    <property type="match status" value="1"/>
</dbReference>
<evidence type="ECO:0000256" key="10">
    <source>
        <dbReference type="SAM" id="Phobius"/>
    </source>
</evidence>
<comment type="catalytic activity">
    <reaction evidence="8">
        <text>RNA(n) + a ribonucleoside 5'-triphosphate = RNA(n+1) + diphosphate</text>
        <dbReference type="Rhea" id="RHEA:21248"/>
        <dbReference type="Rhea" id="RHEA-COMP:14527"/>
        <dbReference type="Rhea" id="RHEA-COMP:17342"/>
        <dbReference type="ChEBI" id="CHEBI:33019"/>
        <dbReference type="ChEBI" id="CHEBI:61557"/>
        <dbReference type="ChEBI" id="CHEBI:140395"/>
        <dbReference type="EC" id="2.7.7.48"/>
    </reaction>
</comment>
<evidence type="ECO:0000259" key="11">
    <source>
        <dbReference type="PROSITE" id="PS50522"/>
    </source>
</evidence>
<dbReference type="GO" id="GO:0000166">
    <property type="term" value="F:nucleotide binding"/>
    <property type="evidence" value="ECO:0007669"/>
    <property type="project" value="UniProtKB-KW"/>
</dbReference>
<keyword evidence="10" id="KW-0472">Membrane</keyword>
<evidence type="ECO:0000256" key="4">
    <source>
        <dbReference type="ARBA" id="ARBA00022695"/>
    </source>
</evidence>
<evidence type="ECO:0000256" key="6">
    <source>
        <dbReference type="ARBA" id="ARBA00022953"/>
    </source>
</evidence>
<feature type="binding site" evidence="9">
    <location>
        <position position="313"/>
    </location>
    <ligand>
        <name>Mg(2+)</name>
        <dbReference type="ChEBI" id="CHEBI:18420"/>
        <label>2</label>
    </ligand>
</feature>
<organism evidence="12">
    <name type="scientific">Leviviridae sp</name>
    <dbReference type="NCBI Taxonomy" id="2027243"/>
    <lineage>
        <taxon>Viruses</taxon>
        <taxon>Riboviria</taxon>
        <taxon>Orthornavirae</taxon>
        <taxon>Lenarviricota</taxon>
        <taxon>Leviviricetes</taxon>
        <taxon>Norzivirales</taxon>
        <taxon>Fiersviridae</taxon>
    </lineage>
</organism>
<keyword evidence="2 12" id="KW-0696">RNA-directed RNA polymerase</keyword>